<feature type="transmembrane region" description="Helical" evidence="1">
    <location>
        <begin position="86"/>
        <end position="104"/>
    </location>
</feature>
<evidence type="ECO:0000256" key="1">
    <source>
        <dbReference type="SAM" id="Phobius"/>
    </source>
</evidence>
<organism evidence="2 3">
    <name type="scientific">Xylaria flabelliformis</name>
    <dbReference type="NCBI Taxonomy" id="2512241"/>
    <lineage>
        <taxon>Eukaryota</taxon>
        <taxon>Fungi</taxon>
        <taxon>Dikarya</taxon>
        <taxon>Ascomycota</taxon>
        <taxon>Pezizomycotina</taxon>
        <taxon>Sordariomycetes</taxon>
        <taxon>Xylariomycetidae</taxon>
        <taxon>Xylariales</taxon>
        <taxon>Xylariaceae</taxon>
        <taxon>Xylaria</taxon>
    </lineage>
</organism>
<gene>
    <name evidence="2" type="ORF">FHL15_001570</name>
</gene>
<keyword evidence="1" id="KW-0812">Transmembrane</keyword>
<reference evidence="3" key="1">
    <citation type="submission" date="2019-06" db="EMBL/GenBank/DDBJ databases">
        <title>Draft genome sequence of the griseofulvin-producing fungus Xylaria cubensis strain G536.</title>
        <authorList>
            <person name="Mead M.E."/>
            <person name="Raja H.A."/>
            <person name="Steenwyk J.L."/>
            <person name="Knowles S.L."/>
            <person name="Oberlies N.H."/>
            <person name="Rokas A."/>
        </authorList>
    </citation>
    <scope>NUCLEOTIDE SEQUENCE [LARGE SCALE GENOMIC DNA]</scope>
    <source>
        <strain evidence="3">G536</strain>
    </source>
</reference>
<dbReference type="Proteomes" id="UP000319160">
    <property type="component" value="Unassembled WGS sequence"/>
</dbReference>
<keyword evidence="1" id="KW-1133">Transmembrane helix</keyword>
<keyword evidence="3" id="KW-1185">Reference proteome</keyword>
<proteinExistence type="predicted"/>
<sequence length="147" mass="16228">MMAFPQVPTYWDSEGAISTLPTTRGQDYHYQASDDAAIKSEPQDTVTDYTSYSAKGPYGIFEASVREHPDRGTEAKIRLNLSAIELIMDVAIAIALIIFMYYAYALVAEEYASNSHRLAPGSHGVIHAHCTCSSGRFPIMDIRSSMI</sequence>
<keyword evidence="1" id="KW-0472">Membrane</keyword>
<comment type="caution">
    <text evidence="2">The sequence shown here is derived from an EMBL/GenBank/DDBJ whole genome shotgun (WGS) entry which is preliminary data.</text>
</comment>
<dbReference type="OrthoDB" id="4752253at2759"/>
<dbReference type="EMBL" id="VFLP01000006">
    <property type="protein sequence ID" value="TRX97292.1"/>
    <property type="molecule type" value="Genomic_DNA"/>
</dbReference>
<name>A0A553IAS0_9PEZI</name>
<evidence type="ECO:0000313" key="2">
    <source>
        <dbReference type="EMBL" id="TRX97292.1"/>
    </source>
</evidence>
<evidence type="ECO:0000313" key="3">
    <source>
        <dbReference type="Proteomes" id="UP000319160"/>
    </source>
</evidence>
<protein>
    <submittedName>
        <fullName evidence="2">Uncharacterized protein</fullName>
    </submittedName>
</protein>
<dbReference type="AlphaFoldDB" id="A0A553IAS0"/>
<accession>A0A553IAS0</accession>